<dbReference type="RefSeq" id="WP_142531965.1">
    <property type="nucleotide sequence ID" value="NZ_FXTB01000001.1"/>
</dbReference>
<organism evidence="1 2">
    <name type="scientific">Saccharicrinis carchari</name>
    <dbReference type="NCBI Taxonomy" id="1168039"/>
    <lineage>
        <taxon>Bacteria</taxon>
        <taxon>Pseudomonadati</taxon>
        <taxon>Bacteroidota</taxon>
        <taxon>Bacteroidia</taxon>
        <taxon>Marinilabiliales</taxon>
        <taxon>Marinilabiliaceae</taxon>
        <taxon>Saccharicrinis</taxon>
    </lineage>
</organism>
<dbReference type="AlphaFoldDB" id="A0A521B3B0"/>
<sequence length="602" mass="68244">MNTIETPHTFHVPVMGTGFTIESPLKIAHYGISSVVPITDHFIMEELIKIHSEKNGLEYTPTNPSDRKNRALIIKNYLNLLQILVQRNFENLKQSNFEEGSEISKYFELLPPNSPLSNTYAQMLAAKDDEKKSLQEQLRGMIRPGEIDVNIMTKLDGVNYDKNTQLPIEYNDAHAAIEGFATSELSSSVVLSAGLNPRLYSHMATFNDFFPDKNGQLRKRITLKVSDYRSAMVQGRFLAKKGLWVSEFRIESGLNCGGHAFASDGYLLGPILKEFKDNKETLVNMLHSEYVKGLKSQKDIDIEKPHKIIYTVQGGVGDTHEHQMLLQHYGLESVGWGSPFLLVPEAVTVDSFTQNLLRDAKEEDFYLSDVSPLGVPFNSVRGNWADIEKQKRIDAGKPGAACLKKFLQFNTEFTDKTICTASVQYQKLKIAQLKETIANAAELKEKISKVVEKACLCVGLGNTVMDYHKLELPKGKHGVVVCPGPNLAYFNKISSLKEMIDHIYGKSNKLFNTDRPNLFIKEIKIYMDYLQNKIEECKDEFTAPQIKYFNTFKTNMQDGIAYYKEMFSKGDELLENMRDKVLEDLSFYKKELAVMFVPQAAK</sequence>
<dbReference type="Proteomes" id="UP000319040">
    <property type="component" value="Unassembled WGS sequence"/>
</dbReference>
<gene>
    <name evidence="1" type="ORF">SAMN06265379_101615</name>
</gene>
<reference evidence="1 2" key="1">
    <citation type="submission" date="2017-05" db="EMBL/GenBank/DDBJ databases">
        <authorList>
            <person name="Varghese N."/>
            <person name="Submissions S."/>
        </authorList>
    </citation>
    <scope>NUCLEOTIDE SEQUENCE [LARGE SCALE GENOMIC DNA]</scope>
    <source>
        <strain evidence="1 2">DSM 27040</strain>
    </source>
</reference>
<accession>A0A521B3B0</accession>
<proteinExistence type="predicted"/>
<keyword evidence="2" id="KW-1185">Reference proteome</keyword>
<name>A0A521B3B0_SACCC</name>
<dbReference type="OrthoDB" id="9811599at2"/>
<protein>
    <submittedName>
        <fullName evidence="1">Uncharacterized protein</fullName>
    </submittedName>
</protein>
<evidence type="ECO:0000313" key="1">
    <source>
        <dbReference type="EMBL" id="SMO41230.1"/>
    </source>
</evidence>
<evidence type="ECO:0000313" key="2">
    <source>
        <dbReference type="Proteomes" id="UP000319040"/>
    </source>
</evidence>
<dbReference type="EMBL" id="FXTB01000001">
    <property type="protein sequence ID" value="SMO41230.1"/>
    <property type="molecule type" value="Genomic_DNA"/>
</dbReference>